<dbReference type="KEGG" id="euz:DVS28_b0238"/>
<comment type="similarity">
    <text evidence="1">Belongs to the ADP-ribosylglycohydrolase family.</text>
</comment>
<feature type="region of interest" description="Disordered" evidence="4">
    <location>
        <begin position="329"/>
        <end position="356"/>
    </location>
</feature>
<dbReference type="RefSeq" id="WP_114594603.1">
    <property type="nucleotide sequence ID" value="NZ_CP031166.1"/>
</dbReference>
<keyword evidence="3" id="KW-0479">Metal-binding</keyword>
<feature type="region of interest" description="Disordered" evidence="4">
    <location>
        <begin position="375"/>
        <end position="409"/>
    </location>
</feature>
<dbReference type="InterPro" id="IPR050792">
    <property type="entry name" value="ADP-ribosylglycohydrolase"/>
</dbReference>
<evidence type="ECO:0000256" key="2">
    <source>
        <dbReference type="ARBA" id="ARBA00022801"/>
    </source>
</evidence>
<feature type="binding site" evidence="3">
    <location>
        <position position="76"/>
    </location>
    <ligand>
        <name>Mg(2+)</name>
        <dbReference type="ChEBI" id="CHEBI:18420"/>
        <label>1</label>
    </ligand>
</feature>
<feature type="binding site" evidence="3">
    <location>
        <position position="75"/>
    </location>
    <ligand>
        <name>Mg(2+)</name>
        <dbReference type="ChEBI" id="CHEBI:18420"/>
        <label>1</label>
    </ligand>
</feature>
<keyword evidence="2 5" id="KW-0378">Hydrolase</keyword>
<dbReference type="OrthoDB" id="9798107at2"/>
<dbReference type="Proteomes" id="UP000264006">
    <property type="component" value="Plasmid pEDY32-46I"/>
</dbReference>
<feature type="compositionally biased region" description="Gly residues" evidence="4">
    <location>
        <begin position="344"/>
        <end position="353"/>
    </location>
</feature>
<name>A0A346Y6B1_9ACTN</name>
<feature type="compositionally biased region" description="Basic and acidic residues" evidence="4">
    <location>
        <begin position="329"/>
        <end position="343"/>
    </location>
</feature>
<dbReference type="Gene3D" id="1.10.4080.10">
    <property type="entry name" value="ADP-ribosylation/Crystallin J1"/>
    <property type="match status" value="1"/>
</dbReference>
<feature type="binding site" evidence="3">
    <location>
        <position position="279"/>
    </location>
    <ligand>
        <name>Mg(2+)</name>
        <dbReference type="ChEBI" id="CHEBI:18420"/>
        <label>1</label>
    </ligand>
</feature>
<evidence type="ECO:0000313" key="5">
    <source>
        <dbReference type="EMBL" id="AXV10008.1"/>
    </source>
</evidence>
<evidence type="ECO:0000256" key="4">
    <source>
        <dbReference type="SAM" id="MobiDB-lite"/>
    </source>
</evidence>
<evidence type="ECO:0000256" key="3">
    <source>
        <dbReference type="PIRSR" id="PIRSR605502-1"/>
    </source>
</evidence>
<dbReference type="GO" id="GO:0016787">
    <property type="term" value="F:hydrolase activity"/>
    <property type="evidence" value="ECO:0007669"/>
    <property type="project" value="UniProtKB-KW"/>
</dbReference>
<keyword evidence="6" id="KW-1185">Reference proteome</keyword>
<organism evidence="5 6">
    <name type="scientific">Euzebya pacifica</name>
    <dbReference type="NCBI Taxonomy" id="1608957"/>
    <lineage>
        <taxon>Bacteria</taxon>
        <taxon>Bacillati</taxon>
        <taxon>Actinomycetota</taxon>
        <taxon>Nitriliruptoria</taxon>
        <taxon>Euzebyales</taxon>
    </lineage>
</organism>
<comment type="cofactor">
    <cofactor evidence="3">
        <name>Mg(2+)</name>
        <dbReference type="ChEBI" id="CHEBI:18420"/>
    </cofactor>
    <text evidence="3">Binds 2 magnesium ions per subunit.</text>
</comment>
<dbReference type="PANTHER" id="PTHR16222:SF24">
    <property type="entry name" value="ADP-RIBOSYLHYDROLASE ARH3"/>
    <property type="match status" value="1"/>
</dbReference>
<keyword evidence="3" id="KW-0460">Magnesium</keyword>
<dbReference type="AlphaFoldDB" id="A0A346Y6B1"/>
<evidence type="ECO:0000256" key="1">
    <source>
        <dbReference type="ARBA" id="ARBA00010702"/>
    </source>
</evidence>
<feature type="binding site" evidence="3">
    <location>
        <position position="278"/>
    </location>
    <ligand>
        <name>Mg(2+)</name>
        <dbReference type="ChEBI" id="CHEBI:18420"/>
        <label>1</label>
    </ligand>
</feature>
<feature type="binding site" evidence="3">
    <location>
        <position position="276"/>
    </location>
    <ligand>
        <name>Mg(2+)</name>
        <dbReference type="ChEBI" id="CHEBI:18420"/>
        <label>1</label>
    </ligand>
</feature>
<dbReference type="SUPFAM" id="SSF101478">
    <property type="entry name" value="ADP-ribosylglycohydrolase"/>
    <property type="match status" value="1"/>
</dbReference>
<dbReference type="EMBL" id="CP031166">
    <property type="protein sequence ID" value="AXV10008.1"/>
    <property type="molecule type" value="Genomic_DNA"/>
</dbReference>
<sequence>MSTQRSLFGRITDTVRPSRARARDRRDRIAGALLGVHVGDSLGATHEFASGPNTGEQTRDIVGGGTFRWEAGQPTDDTDLTLAVMRAHLAHPDDDDAMVRDAADRMVAWMESGPRDIGGTTRKTLGAVRNGVPLGQTGATHEHSAANGSLMRCIPTGALIADPARRRVVTDMVGGITHGLPVCRDSCIVYNDVVAALVDGADFEDAVRDAVSDPRIAIEVRDAVFDVLSAGPDGPPPVEYGQKQGWVLGSLRTAVWAGLQPDGEQALIEVANAGGDADTNGAIAGGLIGARDGMSALPERWLDTIWHHDEMVDAAAVFADRREREGRALRRRDRVDRPGRGDRGGVGSAGGPYGADASRRCGAATRAGGRCQQRIANGTCPHHGSIGGPSRGTPRRVAARAAIRDPFVP</sequence>
<reference evidence="5 6" key="1">
    <citation type="submission" date="2018-09" db="EMBL/GenBank/DDBJ databases">
        <title>Complete genome sequence of Euzebya sp. DY32-46 isolated from seawater of Pacific Ocean.</title>
        <authorList>
            <person name="Xu L."/>
            <person name="Wu Y.-H."/>
            <person name="Xu X.-W."/>
        </authorList>
    </citation>
    <scope>NUCLEOTIDE SEQUENCE [LARGE SCALE GENOMIC DNA]</scope>
    <source>
        <strain evidence="5 6">DY32-46</strain>
        <plasmid evidence="6">pedy32-46i</plasmid>
    </source>
</reference>
<evidence type="ECO:0000313" key="6">
    <source>
        <dbReference type="Proteomes" id="UP000264006"/>
    </source>
</evidence>
<dbReference type="GO" id="GO:0046872">
    <property type="term" value="F:metal ion binding"/>
    <property type="evidence" value="ECO:0007669"/>
    <property type="project" value="UniProtKB-KW"/>
</dbReference>
<feature type="binding site" evidence="3">
    <location>
        <position position="77"/>
    </location>
    <ligand>
        <name>Mg(2+)</name>
        <dbReference type="ChEBI" id="CHEBI:18420"/>
        <label>1</label>
    </ligand>
</feature>
<keyword evidence="5" id="KW-0614">Plasmid</keyword>
<dbReference type="InterPro" id="IPR036705">
    <property type="entry name" value="Ribosyl_crysJ1_sf"/>
</dbReference>
<protein>
    <submittedName>
        <fullName evidence="5">ADP-ribosylglycohydrolase</fullName>
    </submittedName>
</protein>
<dbReference type="InterPro" id="IPR005502">
    <property type="entry name" value="Ribosyl_crysJ1"/>
</dbReference>
<gene>
    <name evidence="5" type="ORF">DVS28_b0238</name>
</gene>
<dbReference type="PANTHER" id="PTHR16222">
    <property type="entry name" value="ADP-RIBOSYLGLYCOHYDROLASE"/>
    <property type="match status" value="1"/>
</dbReference>
<dbReference type="Pfam" id="PF03747">
    <property type="entry name" value="ADP_ribosyl_GH"/>
    <property type="match status" value="1"/>
</dbReference>
<proteinExistence type="inferred from homology"/>
<geneLocation type="plasmid" evidence="6">
    <name>pedy32-46i</name>
</geneLocation>
<accession>A0A346Y6B1</accession>